<evidence type="ECO:0000256" key="1">
    <source>
        <dbReference type="ARBA" id="ARBA00005054"/>
    </source>
</evidence>
<dbReference type="GO" id="GO:0006189">
    <property type="term" value="P:'de novo' IMP biosynthetic process"/>
    <property type="evidence" value="ECO:0007669"/>
    <property type="project" value="TreeGrafter"/>
</dbReference>
<dbReference type="InterPro" id="IPR002376">
    <property type="entry name" value="Formyl_transf_N"/>
</dbReference>
<dbReference type="EC" id="2.1.2.2" evidence="2"/>
<sequence length="213" mass="23112">MSKPKLIVFASGTAEDKGGSGFENLVAATKTGVLDADIVAVISNHEHGSVHERADRLGIPFVFFGPDSDYAKIVADSGAEWVALSGWLKIAKGLDPQKTFNIHPALLSQLDGRFGGHGMYGSRIHEAVAEAFARGEITESGFTMHFVTDELDRGPAFFERRVPLLAGMSPEEIAKAVNVAEHQWQPKITNMVVHGKIRWDGKDSNSLVVPETF</sequence>
<dbReference type="PANTHER" id="PTHR43369:SF2">
    <property type="entry name" value="PHOSPHORIBOSYLGLYCINAMIDE FORMYLTRANSFERASE"/>
    <property type="match status" value="1"/>
</dbReference>
<dbReference type="Proteomes" id="UP000176445">
    <property type="component" value="Unassembled WGS sequence"/>
</dbReference>
<comment type="pathway">
    <text evidence="1">Purine metabolism; IMP biosynthesis via de novo pathway; N(2)-formyl-N(1)-(5-phospho-D-ribosyl)glycinamide from N(1)-(5-phospho-D-ribosyl)glycinamide (10-formyl THF route): step 1/1.</text>
</comment>
<keyword evidence="4" id="KW-0658">Purine biosynthesis</keyword>
<evidence type="ECO:0000256" key="3">
    <source>
        <dbReference type="ARBA" id="ARBA00022679"/>
    </source>
</evidence>
<dbReference type="GO" id="GO:0004644">
    <property type="term" value="F:phosphoribosylglycinamide formyltransferase activity"/>
    <property type="evidence" value="ECO:0007669"/>
    <property type="project" value="UniProtKB-EC"/>
</dbReference>
<dbReference type="InterPro" id="IPR036477">
    <property type="entry name" value="Formyl_transf_N_sf"/>
</dbReference>
<accession>A0A1F6CJ81</accession>
<evidence type="ECO:0000313" key="7">
    <source>
        <dbReference type="Proteomes" id="UP000176445"/>
    </source>
</evidence>
<dbReference type="SUPFAM" id="SSF53328">
    <property type="entry name" value="Formyltransferase"/>
    <property type="match status" value="1"/>
</dbReference>
<reference evidence="6 7" key="1">
    <citation type="journal article" date="2016" name="Nat. Commun.">
        <title>Thousands of microbial genomes shed light on interconnected biogeochemical processes in an aquifer system.</title>
        <authorList>
            <person name="Anantharaman K."/>
            <person name="Brown C.T."/>
            <person name="Hug L.A."/>
            <person name="Sharon I."/>
            <person name="Castelle C.J."/>
            <person name="Probst A.J."/>
            <person name="Thomas B.C."/>
            <person name="Singh A."/>
            <person name="Wilkins M.J."/>
            <person name="Karaoz U."/>
            <person name="Brodie E.L."/>
            <person name="Williams K.H."/>
            <person name="Hubbard S.S."/>
            <person name="Banfield J.F."/>
        </authorList>
    </citation>
    <scope>NUCLEOTIDE SEQUENCE [LARGE SCALE GENOMIC DNA]</scope>
</reference>
<comment type="caution">
    <text evidence="6">The sequence shown here is derived from an EMBL/GenBank/DDBJ whole genome shotgun (WGS) entry which is preliminary data.</text>
</comment>
<feature type="domain" description="Formyl transferase N-terminal" evidence="5">
    <location>
        <begin position="5"/>
        <end position="187"/>
    </location>
</feature>
<dbReference type="Pfam" id="PF00551">
    <property type="entry name" value="Formyl_trans_N"/>
    <property type="match status" value="1"/>
</dbReference>
<dbReference type="GO" id="GO:0005829">
    <property type="term" value="C:cytosol"/>
    <property type="evidence" value="ECO:0007669"/>
    <property type="project" value="TreeGrafter"/>
</dbReference>
<gene>
    <name evidence="6" type="ORF">A2704_04975</name>
</gene>
<organism evidence="6 7">
    <name type="scientific">Candidatus Kaiserbacteria bacterium RIFCSPHIGHO2_01_FULL_54_36b</name>
    <dbReference type="NCBI Taxonomy" id="1798483"/>
    <lineage>
        <taxon>Bacteria</taxon>
        <taxon>Candidatus Kaiseribacteriota</taxon>
    </lineage>
</organism>
<protein>
    <recommendedName>
        <fullName evidence="2">phosphoribosylglycinamide formyltransferase 1</fullName>
        <ecNumber evidence="2">2.1.2.2</ecNumber>
    </recommendedName>
</protein>
<evidence type="ECO:0000256" key="4">
    <source>
        <dbReference type="ARBA" id="ARBA00022755"/>
    </source>
</evidence>
<keyword evidence="3" id="KW-0808">Transferase</keyword>
<dbReference type="Gene3D" id="3.40.50.170">
    <property type="entry name" value="Formyl transferase, N-terminal domain"/>
    <property type="match status" value="1"/>
</dbReference>
<evidence type="ECO:0000313" key="6">
    <source>
        <dbReference type="EMBL" id="OGG49205.1"/>
    </source>
</evidence>
<dbReference type="AlphaFoldDB" id="A0A1F6CJ81"/>
<evidence type="ECO:0000256" key="2">
    <source>
        <dbReference type="ARBA" id="ARBA00012254"/>
    </source>
</evidence>
<proteinExistence type="predicted"/>
<dbReference type="EMBL" id="MFKW01000079">
    <property type="protein sequence ID" value="OGG49205.1"/>
    <property type="molecule type" value="Genomic_DNA"/>
</dbReference>
<dbReference type="PANTHER" id="PTHR43369">
    <property type="entry name" value="PHOSPHORIBOSYLGLYCINAMIDE FORMYLTRANSFERASE"/>
    <property type="match status" value="1"/>
</dbReference>
<name>A0A1F6CJ81_9BACT</name>
<evidence type="ECO:0000259" key="5">
    <source>
        <dbReference type="Pfam" id="PF00551"/>
    </source>
</evidence>